<dbReference type="Gene3D" id="3.40.50.970">
    <property type="match status" value="1"/>
</dbReference>
<comment type="caution">
    <text evidence="5">The sequence shown here is derived from an EMBL/GenBank/DDBJ whole genome shotgun (WGS) entry which is preliminary data.</text>
</comment>
<dbReference type="InterPro" id="IPR009014">
    <property type="entry name" value="Transketo_C/PFOR_II"/>
</dbReference>
<dbReference type="FunFam" id="3.40.50.970:FF:000129">
    <property type="entry name" value="Transketolase"/>
    <property type="match status" value="1"/>
</dbReference>
<dbReference type="AlphaFoldDB" id="A0A6P1ZIL2"/>
<dbReference type="InterPro" id="IPR051157">
    <property type="entry name" value="PDH/Transketolase"/>
</dbReference>
<dbReference type="OrthoDB" id="9803371at2"/>
<dbReference type="InterPro" id="IPR029061">
    <property type="entry name" value="THDP-binding"/>
</dbReference>
<dbReference type="SMART" id="SM00861">
    <property type="entry name" value="Transket_pyr"/>
    <property type="match status" value="1"/>
</dbReference>
<evidence type="ECO:0000313" key="5">
    <source>
        <dbReference type="EMBL" id="TVM34452.1"/>
    </source>
</evidence>
<evidence type="ECO:0000256" key="2">
    <source>
        <dbReference type="ARBA" id="ARBA00007131"/>
    </source>
</evidence>
<reference evidence="5 6" key="1">
    <citation type="submission" date="2018-06" db="EMBL/GenBank/DDBJ databases">
        <title>Complete genome of Desulfovibrio marinus P48SEP.</title>
        <authorList>
            <person name="Crispim J.S."/>
            <person name="Vidigal P.M.P."/>
            <person name="Silva L.C.F."/>
            <person name="Araujo L.C."/>
            <person name="Laguardia C.N."/>
            <person name="Dias R.S."/>
            <person name="Sousa M.P."/>
            <person name="Paula S.O."/>
            <person name="Silva C."/>
        </authorList>
    </citation>
    <scope>NUCLEOTIDE SEQUENCE [LARGE SCALE GENOMIC DNA]</scope>
    <source>
        <strain evidence="5 6">P48SEP</strain>
    </source>
</reference>
<comment type="similarity">
    <text evidence="2">Belongs to the transketolase family.</text>
</comment>
<proteinExistence type="inferred from homology"/>
<dbReference type="Gene3D" id="3.40.50.920">
    <property type="match status" value="1"/>
</dbReference>
<dbReference type="PANTHER" id="PTHR43825:SF5">
    <property type="entry name" value="HYPOTHETICAL TRANSKETOLASE FAMILY PROTEIN"/>
    <property type="match status" value="1"/>
</dbReference>
<dbReference type="SUPFAM" id="SSF52518">
    <property type="entry name" value="Thiamin diphosphate-binding fold (THDP-binding)"/>
    <property type="match status" value="1"/>
</dbReference>
<keyword evidence="3" id="KW-0786">Thiamine pyrophosphate</keyword>
<evidence type="ECO:0000256" key="3">
    <source>
        <dbReference type="ARBA" id="ARBA00023052"/>
    </source>
</evidence>
<accession>A0A6P1ZIL2</accession>
<dbReference type="SUPFAM" id="SSF52922">
    <property type="entry name" value="TK C-terminal domain-like"/>
    <property type="match status" value="1"/>
</dbReference>
<evidence type="ECO:0000259" key="4">
    <source>
        <dbReference type="SMART" id="SM00861"/>
    </source>
</evidence>
<dbReference type="RefSeq" id="WP_144234845.1">
    <property type="nucleotide sequence ID" value="NZ_QMIF01000004.1"/>
</dbReference>
<dbReference type="Pfam" id="PF02780">
    <property type="entry name" value="Transketolase_C"/>
    <property type="match status" value="1"/>
</dbReference>
<evidence type="ECO:0000313" key="6">
    <source>
        <dbReference type="Proteomes" id="UP000434052"/>
    </source>
</evidence>
<dbReference type="Proteomes" id="UP000434052">
    <property type="component" value="Unassembled WGS sequence"/>
</dbReference>
<dbReference type="InterPro" id="IPR033248">
    <property type="entry name" value="Transketolase_C"/>
</dbReference>
<evidence type="ECO:0000256" key="1">
    <source>
        <dbReference type="ARBA" id="ARBA00001964"/>
    </source>
</evidence>
<sequence>MRNALADELTQLADQRPELAVLSGDIGNRLFDRFKERHADRFFNCGVAEANMTSVAAGMALSGMRPVTYTIASFNTGRCLEQIRLDLCYQNLPVVLVGVGAGLSYASLGPTHHALEDVCWMRSMPNMTVICPADAVETRLALRAALELDGPVYLRLGKKNEPAVHQDIPYFQIGKGIVLRPWDKVCILGVGTVTPVAVKAAEALAAQGIEAGVVSLHTVKPLDTTLLAQLDRECDVVAVVEEHSPAGGAWSAVAEWNAENNGRMRVLRCGTADSFICEAGGQEWARTSQGISARAIAERIATALHRGEMA</sequence>
<dbReference type="Pfam" id="PF02779">
    <property type="entry name" value="Transket_pyr"/>
    <property type="match status" value="1"/>
</dbReference>
<organism evidence="5 6">
    <name type="scientific">Oceanidesulfovibrio marinus</name>
    <dbReference type="NCBI Taxonomy" id="370038"/>
    <lineage>
        <taxon>Bacteria</taxon>
        <taxon>Pseudomonadati</taxon>
        <taxon>Thermodesulfobacteriota</taxon>
        <taxon>Desulfovibrionia</taxon>
        <taxon>Desulfovibrionales</taxon>
        <taxon>Desulfovibrionaceae</taxon>
        <taxon>Oceanidesulfovibrio</taxon>
    </lineage>
</organism>
<dbReference type="CDD" id="cd07033">
    <property type="entry name" value="TPP_PYR_DXS_TK_like"/>
    <property type="match status" value="1"/>
</dbReference>
<comment type="cofactor">
    <cofactor evidence="1">
        <name>thiamine diphosphate</name>
        <dbReference type="ChEBI" id="CHEBI:58937"/>
    </cofactor>
</comment>
<gene>
    <name evidence="5" type="ORF">DQK91_07710</name>
</gene>
<dbReference type="EMBL" id="QMIF01000004">
    <property type="protein sequence ID" value="TVM34452.1"/>
    <property type="molecule type" value="Genomic_DNA"/>
</dbReference>
<feature type="domain" description="Transketolase-like pyrimidine-binding" evidence="4">
    <location>
        <begin position="1"/>
        <end position="163"/>
    </location>
</feature>
<dbReference type="InterPro" id="IPR005475">
    <property type="entry name" value="Transketolase-like_Pyr-bd"/>
</dbReference>
<protein>
    <submittedName>
        <fullName evidence="5">Transketolase</fullName>
    </submittedName>
</protein>
<name>A0A6P1ZIL2_9BACT</name>
<dbReference type="PANTHER" id="PTHR43825">
    <property type="entry name" value="PYRUVATE DEHYDROGENASE E1 COMPONENT"/>
    <property type="match status" value="1"/>
</dbReference>